<gene>
    <name evidence="3" type="ORF">DY023_07005</name>
</gene>
<dbReference type="GO" id="GO:0016740">
    <property type="term" value="F:transferase activity"/>
    <property type="evidence" value="ECO:0007669"/>
    <property type="project" value="UniProtKB-KW"/>
</dbReference>
<feature type="region of interest" description="Disordered" evidence="1">
    <location>
        <begin position="327"/>
        <end position="370"/>
    </location>
</feature>
<dbReference type="RefSeq" id="WP_116241632.1">
    <property type="nucleotide sequence ID" value="NZ_QUAB01000037.1"/>
</dbReference>
<sequence>MAAPLVTVILPAKDAGEYIGTTLETLTRQFDDPSALKLVAIDDGSRDGTGSLMRQYAERFDRAEVVTNPHPRGLATARNQGLAHVEGDAFCFLDGDDWMQPRRLEVLVWTLKELRCDFLRTDHVTVKRDERRLVRAPFTHRGVVADPRAAILPVDDRSMVDYPYAWAGILHRRMIDDGLAGFTDGLFTAEDRPWIWRLHLQASSFAVVDAPHLLYRRGLTDSLSKTLDRRQLDFTRALGEVLDLVEADRAAEQLMPKAVFTVLALSSHHLVRARRMQPAVRRELRSGIRGLLARLPAEAASKAITQIGGPRRRVLARTLREATRLSPSLLSSAAASSSPLRSHSLRVSGPPHPQTVRPDQAGQSETVGAR</sequence>
<evidence type="ECO:0000256" key="1">
    <source>
        <dbReference type="SAM" id="MobiDB-lite"/>
    </source>
</evidence>
<evidence type="ECO:0000313" key="3">
    <source>
        <dbReference type="EMBL" id="REJ06215.1"/>
    </source>
</evidence>
<keyword evidence="4" id="KW-1185">Reference proteome</keyword>
<name>A0A371NUR1_9MICO</name>
<dbReference type="InterPro" id="IPR001173">
    <property type="entry name" value="Glyco_trans_2-like"/>
</dbReference>
<dbReference type="Proteomes" id="UP000262172">
    <property type="component" value="Unassembled WGS sequence"/>
</dbReference>
<dbReference type="SUPFAM" id="SSF53448">
    <property type="entry name" value="Nucleotide-diphospho-sugar transferases"/>
    <property type="match status" value="1"/>
</dbReference>
<evidence type="ECO:0000259" key="2">
    <source>
        <dbReference type="Pfam" id="PF00535"/>
    </source>
</evidence>
<feature type="domain" description="Glycosyltransferase 2-like" evidence="2">
    <location>
        <begin position="7"/>
        <end position="132"/>
    </location>
</feature>
<feature type="compositionally biased region" description="Polar residues" evidence="1">
    <location>
        <begin position="361"/>
        <end position="370"/>
    </location>
</feature>
<protein>
    <submittedName>
        <fullName evidence="3">Glycosyltransferase family 2 protein</fullName>
    </submittedName>
</protein>
<evidence type="ECO:0000313" key="4">
    <source>
        <dbReference type="Proteomes" id="UP000262172"/>
    </source>
</evidence>
<dbReference type="EMBL" id="QUAB01000037">
    <property type="protein sequence ID" value="REJ06215.1"/>
    <property type="molecule type" value="Genomic_DNA"/>
</dbReference>
<dbReference type="PANTHER" id="PTHR43685:SF2">
    <property type="entry name" value="GLYCOSYLTRANSFERASE 2-LIKE DOMAIN-CONTAINING PROTEIN"/>
    <property type="match status" value="1"/>
</dbReference>
<comment type="caution">
    <text evidence="3">The sequence shown here is derived from an EMBL/GenBank/DDBJ whole genome shotgun (WGS) entry which is preliminary data.</text>
</comment>
<dbReference type="Pfam" id="PF00535">
    <property type="entry name" value="Glycos_transf_2"/>
    <property type="match status" value="1"/>
</dbReference>
<feature type="compositionally biased region" description="Low complexity" evidence="1">
    <location>
        <begin position="327"/>
        <end position="346"/>
    </location>
</feature>
<dbReference type="OrthoDB" id="3226099at2"/>
<organism evidence="3 4">
    <name type="scientific">Microbacterium bovistercoris</name>
    <dbReference type="NCBI Taxonomy" id="2293570"/>
    <lineage>
        <taxon>Bacteria</taxon>
        <taxon>Bacillati</taxon>
        <taxon>Actinomycetota</taxon>
        <taxon>Actinomycetes</taxon>
        <taxon>Micrococcales</taxon>
        <taxon>Microbacteriaceae</taxon>
        <taxon>Microbacterium</taxon>
    </lineage>
</organism>
<dbReference type="PANTHER" id="PTHR43685">
    <property type="entry name" value="GLYCOSYLTRANSFERASE"/>
    <property type="match status" value="1"/>
</dbReference>
<dbReference type="CDD" id="cd00761">
    <property type="entry name" value="Glyco_tranf_GTA_type"/>
    <property type="match status" value="1"/>
</dbReference>
<proteinExistence type="predicted"/>
<dbReference type="AlphaFoldDB" id="A0A371NUR1"/>
<dbReference type="InterPro" id="IPR050834">
    <property type="entry name" value="Glycosyltransf_2"/>
</dbReference>
<accession>A0A371NUR1</accession>
<reference evidence="3 4" key="1">
    <citation type="submission" date="2018-08" db="EMBL/GenBank/DDBJ databases">
        <title>Isolation, diversity and antifungal activity of Actinobacteria from cow dung.</title>
        <authorList>
            <person name="Ling L."/>
        </authorList>
    </citation>
    <scope>NUCLEOTIDE SEQUENCE [LARGE SCALE GENOMIC DNA]</scope>
    <source>
        <strain evidence="3 4">NEAU-LLE</strain>
    </source>
</reference>
<dbReference type="InterPro" id="IPR029044">
    <property type="entry name" value="Nucleotide-diphossugar_trans"/>
</dbReference>
<dbReference type="Gene3D" id="3.90.550.10">
    <property type="entry name" value="Spore Coat Polysaccharide Biosynthesis Protein SpsA, Chain A"/>
    <property type="match status" value="1"/>
</dbReference>
<keyword evidence="3" id="KW-0808">Transferase</keyword>